<protein>
    <submittedName>
        <fullName evidence="1">Uncharacterized protein</fullName>
    </submittedName>
</protein>
<accession>A0A8C2SR60</accession>
<reference evidence="1" key="2">
    <citation type="submission" date="2025-08" db="UniProtKB">
        <authorList>
            <consortium name="Ensembl"/>
        </authorList>
    </citation>
    <scope>IDENTIFICATION</scope>
</reference>
<dbReference type="AlphaFoldDB" id="A0A8C2SR60"/>
<dbReference type="Ensembl" id="ENSCJPT00005001441.1">
    <property type="protein sequence ID" value="ENSCJPP00005000819.1"/>
    <property type="gene ID" value="ENSCJPG00005000896.1"/>
</dbReference>
<evidence type="ECO:0000313" key="1">
    <source>
        <dbReference type="Ensembl" id="ENSCJPP00005000819.1"/>
    </source>
</evidence>
<evidence type="ECO:0000313" key="2">
    <source>
        <dbReference type="Proteomes" id="UP000694412"/>
    </source>
</evidence>
<organism evidence="1 2">
    <name type="scientific">Coturnix japonica</name>
    <name type="common">Japanese quail</name>
    <name type="synonym">Coturnix coturnix japonica</name>
    <dbReference type="NCBI Taxonomy" id="93934"/>
    <lineage>
        <taxon>Eukaryota</taxon>
        <taxon>Metazoa</taxon>
        <taxon>Chordata</taxon>
        <taxon>Craniata</taxon>
        <taxon>Vertebrata</taxon>
        <taxon>Euteleostomi</taxon>
        <taxon>Archelosauria</taxon>
        <taxon>Archosauria</taxon>
        <taxon>Dinosauria</taxon>
        <taxon>Saurischia</taxon>
        <taxon>Theropoda</taxon>
        <taxon>Coelurosauria</taxon>
        <taxon>Aves</taxon>
        <taxon>Neognathae</taxon>
        <taxon>Galloanserae</taxon>
        <taxon>Galliformes</taxon>
        <taxon>Phasianidae</taxon>
        <taxon>Perdicinae</taxon>
        <taxon>Coturnix</taxon>
    </lineage>
</organism>
<keyword evidence="2" id="KW-1185">Reference proteome</keyword>
<sequence>MIIITVLWKTYKNENLPAASEQNQGQHMGVAGSQTQAAVHPLLCLNKLYKHARAQPFTVKQAGHLSNCTSVCHPQPLDVVTHPLSHLSAAAADISSPPALLWLPGSLPYDLRHRARAGMSSRSLLGLMGELNQKLNSTVLATG</sequence>
<dbReference type="Proteomes" id="UP000694412">
    <property type="component" value="Chromosome 5"/>
</dbReference>
<name>A0A8C2SR60_COTJA</name>
<reference evidence="1" key="1">
    <citation type="submission" date="2015-11" db="EMBL/GenBank/DDBJ databases">
        <authorList>
            <consortium name="International Coturnix japonica Genome Analysis Consortium"/>
            <person name="Warren W."/>
            <person name="Burt D.W."/>
            <person name="Antin P.B."/>
            <person name="Lanford R."/>
            <person name="Gros J."/>
            <person name="Wilson R.K."/>
        </authorList>
    </citation>
    <scope>NUCLEOTIDE SEQUENCE [LARGE SCALE GENOMIC DNA]</scope>
</reference>
<proteinExistence type="predicted"/>
<reference evidence="1" key="3">
    <citation type="submission" date="2025-09" db="UniProtKB">
        <authorList>
            <consortium name="Ensembl"/>
        </authorList>
    </citation>
    <scope>IDENTIFICATION</scope>
</reference>